<gene>
    <name evidence="9" type="ORF">HNR73_002745</name>
</gene>
<dbReference type="AlphaFoldDB" id="A0A841FC78"/>
<dbReference type="SUPFAM" id="SSF52540">
    <property type="entry name" value="P-loop containing nucleoside triphosphate hydrolases"/>
    <property type="match status" value="1"/>
</dbReference>
<dbReference type="Pfam" id="PF08352">
    <property type="entry name" value="oligo_HPY"/>
    <property type="match status" value="1"/>
</dbReference>
<accession>A0A841FC78</accession>
<dbReference type="EMBL" id="JACHGT010000005">
    <property type="protein sequence ID" value="MBB6034891.1"/>
    <property type="molecule type" value="Genomic_DNA"/>
</dbReference>
<evidence type="ECO:0000256" key="2">
    <source>
        <dbReference type="ARBA" id="ARBA00005417"/>
    </source>
</evidence>
<keyword evidence="10" id="KW-1185">Reference proteome</keyword>
<keyword evidence="5" id="KW-0547">Nucleotide-binding</keyword>
<reference evidence="9 10" key="1">
    <citation type="submission" date="2020-08" db="EMBL/GenBank/DDBJ databases">
        <title>Genomic Encyclopedia of Type Strains, Phase IV (KMG-IV): sequencing the most valuable type-strain genomes for metagenomic binning, comparative biology and taxonomic classification.</title>
        <authorList>
            <person name="Goeker M."/>
        </authorList>
    </citation>
    <scope>NUCLEOTIDE SEQUENCE [LARGE SCALE GENOMIC DNA]</scope>
    <source>
        <strain evidence="9 10">YIM 65646</strain>
    </source>
</reference>
<dbReference type="GO" id="GO:0016887">
    <property type="term" value="F:ATP hydrolysis activity"/>
    <property type="evidence" value="ECO:0007669"/>
    <property type="project" value="InterPro"/>
</dbReference>
<dbReference type="GO" id="GO:0005524">
    <property type="term" value="F:ATP binding"/>
    <property type="evidence" value="ECO:0007669"/>
    <property type="project" value="UniProtKB-KW"/>
</dbReference>
<keyword evidence="4" id="KW-1003">Cell membrane</keyword>
<dbReference type="PROSITE" id="PS50893">
    <property type="entry name" value="ABC_TRANSPORTER_2"/>
    <property type="match status" value="1"/>
</dbReference>
<evidence type="ECO:0000313" key="9">
    <source>
        <dbReference type="EMBL" id="MBB6034891.1"/>
    </source>
</evidence>
<dbReference type="GO" id="GO:0005886">
    <property type="term" value="C:plasma membrane"/>
    <property type="evidence" value="ECO:0007669"/>
    <property type="project" value="UniProtKB-SubCell"/>
</dbReference>
<dbReference type="NCBIfam" id="TIGR01727">
    <property type="entry name" value="oligo_HPY"/>
    <property type="match status" value="1"/>
</dbReference>
<evidence type="ECO:0000256" key="4">
    <source>
        <dbReference type="ARBA" id="ARBA00022475"/>
    </source>
</evidence>
<evidence type="ECO:0000256" key="5">
    <source>
        <dbReference type="ARBA" id="ARBA00022741"/>
    </source>
</evidence>
<dbReference type="InterPro" id="IPR003439">
    <property type="entry name" value="ABC_transporter-like_ATP-bd"/>
</dbReference>
<dbReference type="InterPro" id="IPR027417">
    <property type="entry name" value="P-loop_NTPase"/>
</dbReference>
<evidence type="ECO:0000256" key="3">
    <source>
        <dbReference type="ARBA" id="ARBA00022448"/>
    </source>
</evidence>
<dbReference type="Gene3D" id="3.40.50.300">
    <property type="entry name" value="P-loop containing nucleotide triphosphate hydrolases"/>
    <property type="match status" value="1"/>
</dbReference>
<dbReference type="SMART" id="SM00382">
    <property type="entry name" value="AAA"/>
    <property type="match status" value="1"/>
</dbReference>
<dbReference type="PANTHER" id="PTHR43297">
    <property type="entry name" value="OLIGOPEPTIDE TRANSPORT ATP-BINDING PROTEIN APPD"/>
    <property type="match status" value="1"/>
</dbReference>
<evidence type="ECO:0000313" key="10">
    <source>
        <dbReference type="Proteomes" id="UP000548476"/>
    </source>
</evidence>
<dbReference type="Proteomes" id="UP000548476">
    <property type="component" value="Unassembled WGS sequence"/>
</dbReference>
<dbReference type="InterPro" id="IPR050388">
    <property type="entry name" value="ABC_Ni/Peptide_Import"/>
</dbReference>
<protein>
    <submittedName>
        <fullName evidence="9">Oligopeptide/dipeptide ABC transporter ATP-binding protein</fullName>
    </submittedName>
</protein>
<name>A0A841FC78_9ACTN</name>
<proteinExistence type="inferred from homology"/>
<organism evidence="9 10">
    <name type="scientific">Phytomonospora endophytica</name>
    <dbReference type="NCBI Taxonomy" id="714109"/>
    <lineage>
        <taxon>Bacteria</taxon>
        <taxon>Bacillati</taxon>
        <taxon>Actinomycetota</taxon>
        <taxon>Actinomycetes</taxon>
        <taxon>Micromonosporales</taxon>
        <taxon>Micromonosporaceae</taxon>
        <taxon>Phytomonospora</taxon>
    </lineage>
</organism>
<keyword evidence="3" id="KW-0813">Transport</keyword>
<evidence type="ECO:0000256" key="7">
    <source>
        <dbReference type="ARBA" id="ARBA00023136"/>
    </source>
</evidence>
<dbReference type="PANTHER" id="PTHR43297:SF2">
    <property type="entry name" value="DIPEPTIDE TRANSPORT ATP-BINDING PROTEIN DPPD"/>
    <property type="match status" value="1"/>
</dbReference>
<comment type="similarity">
    <text evidence="2">Belongs to the ABC transporter superfamily.</text>
</comment>
<keyword evidence="7" id="KW-0472">Membrane</keyword>
<dbReference type="GO" id="GO:0015833">
    <property type="term" value="P:peptide transport"/>
    <property type="evidence" value="ECO:0007669"/>
    <property type="project" value="InterPro"/>
</dbReference>
<comment type="caution">
    <text evidence="9">The sequence shown here is derived from an EMBL/GenBank/DDBJ whole genome shotgun (WGS) entry which is preliminary data.</text>
</comment>
<evidence type="ECO:0000256" key="6">
    <source>
        <dbReference type="ARBA" id="ARBA00022840"/>
    </source>
</evidence>
<dbReference type="Pfam" id="PF00005">
    <property type="entry name" value="ABC_tran"/>
    <property type="match status" value="1"/>
</dbReference>
<sequence length="305" mass="32110">MATVLKIRDLAVTYPDGTQALRGVDLDLAEGECLALAGESGSGKSTLLRVLLSLLPKGSRVTGSAVVDDDGTSLEAVGADRATLRRLRGGLLGYVGQDPHAAADPLWSVGRHLREAWRARRMRPAKGAAEERAEAVGITQARARLRQYPHQWSGGMLQRAHIAGAGVHGPLVTLADEPTSALDAGLAATTLAVLRADARALLLVCHDLRHVAAVADRVAVLYAGRVVETGVDVPARPRHPYTKALVAAAPRPGHGLPEELPGTSPDLRRELTGCAFAPRCGLALESCHREDPVLDDGVACPVVPR</sequence>
<evidence type="ECO:0000259" key="8">
    <source>
        <dbReference type="PROSITE" id="PS50893"/>
    </source>
</evidence>
<keyword evidence="6 9" id="KW-0067">ATP-binding</keyword>
<feature type="domain" description="ABC transporter" evidence="8">
    <location>
        <begin position="5"/>
        <end position="248"/>
    </location>
</feature>
<evidence type="ECO:0000256" key="1">
    <source>
        <dbReference type="ARBA" id="ARBA00004202"/>
    </source>
</evidence>
<comment type="subcellular location">
    <subcellularLocation>
        <location evidence="1">Cell membrane</location>
        <topology evidence="1">Peripheral membrane protein</topology>
    </subcellularLocation>
</comment>
<dbReference type="InterPro" id="IPR003593">
    <property type="entry name" value="AAA+_ATPase"/>
</dbReference>
<dbReference type="RefSeq" id="WP_184787745.1">
    <property type="nucleotide sequence ID" value="NZ_BONT01000090.1"/>
</dbReference>
<dbReference type="InterPro" id="IPR013563">
    <property type="entry name" value="Oligopep_ABC_C"/>
</dbReference>